<dbReference type="Gene3D" id="2.160.20.10">
    <property type="entry name" value="Single-stranded right-handed beta-helix, Pectin lyase-like"/>
    <property type="match status" value="1"/>
</dbReference>
<feature type="chain" id="PRO_5037820662" evidence="1">
    <location>
        <begin position="25"/>
        <end position="1107"/>
    </location>
</feature>
<reference evidence="2" key="1">
    <citation type="submission" date="2021-06" db="EMBL/GenBank/DDBJ databases">
        <title>44 bacteria genomes isolated from Dapeng, Shenzhen.</title>
        <authorList>
            <person name="Zheng W."/>
            <person name="Yu S."/>
            <person name="Huang Y."/>
        </authorList>
    </citation>
    <scope>NUCLEOTIDE SEQUENCE</scope>
    <source>
        <strain evidence="2">DP5N28-2</strain>
    </source>
</reference>
<organism evidence="2 3">
    <name type="scientific">Membranihabitans marinus</name>
    <dbReference type="NCBI Taxonomy" id="1227546"/>
    <lineage>
        <taxon>Bacteria</taxon>
        <taxon>Pseudomonadati</taxon>
        <taxon>Bacteroidota</taxon>
        <taxon>Saprospiria</taxon>
        <taxon>Saprospirales</taxon>
        <taxon>Saprospiraceae</taxon>
        <taxon>Membranihabitans</taxon>
    </lineage>
</organism>
<dbReference type="SMART" id="SM00710">
    <property type="entry name" value="PbH1"/>
    <property type="match status" value="5"/>
</dbReference>
<dbReference type="InterPro" id="IPR011050">
    <property type="entry name" value="Pectin_lyase_fold/virulence"/>
</dbReference>
<protein>
    <submittedName>
        <fullName evidence="2">Right-handed parallel beta-helix repeat-containing protein</fullName>
    </submittedName>
</protein>
<dbReference type="Proteomes" id="UP000753961">
    <property type="component" value="Unassembled WGS sequence"/>
</dbReference>
<name>A0A953HXG8_9BACT</name>
<accession>A0A953HXG8</accession>
<evidence type="ECO:0000313" key="2">
    <source>
        <dbReference type="EMBL" id="MBY5960290.1"/>
    </source>
</evidence>
<feature type="signal peptide" evidence="1">
    <location>
        <begin position="1"/>
        <end position="24"/>
    </location>
</feature>
<dbReference type="SUPFAM" id="SSF51126">
    <property type="entry name" value="Pectin lyase-like"/>
    <property type="match status" value="1"/>
</dbReference>
<sequence>MKRRFLLLVMVLSLTILYANSLDAQVVNSNSNLVYSTIQDAIDNAASGDVIMVTTATHTEGQIVIDKNLTIQGQGMNMTTVYSNYSTAGGSDNDAAAWIRTELGTHVVIQNLTLDGNGIDTYAAIRFEDNGMVDGVHFNDIIYPGYGGVAVQIGNGDVHISNSVFTNIGRIGAHFRGVTSGSVSGSFTGNTYTGKGSGDHIDYAVDAQGGTTVYIANNEVTNNKGIASIDNSESAAILISTFFPGPPYNSVSNDVTVENNNFSGNINGIGIGFNAADQSSVTMNNNDLSNSENYFIINRSEQFEMDPGTNWYGTVDTAAINSKLAGDIAYTTLFASGMDANPAMTGFQPGGNIITIAQAGVALGGSQAPNCSNFSPAIDEVGNIEVGADDYLTNHANVQYPLTVTVYNHWGGVLSGFPITFNNGFQTHTWNVCSYLGKTLDYSVRNNVGNCTQGVINLNGTPGVVLTSALGAKVTGPHVTDNKINVYCGNIPVPSSHVPTASTPCGGRATTPKVQPDWVMMPNACGDGDTAKVIWRTWESYDKNGQLTTLTDTIVVFRLPELTPEAFLANAEDSFFCELEPVVDEGDALKRYAAWKQPVGIHDYEYAHSKLGGVIYDLPLTVIEAGLDHAWDQGTKIFAEYLECVILQKADGTQVTIKDIITGDYGDAVLANATQQQLIYGLVHEILEGGVSPTSWNYGGTNYTFVPYLLLQEGDLVLSEGGTFVKVDSKWFYNGHGNSPFWFSGGWPSIYGSGDCVSYCDVGAGEKFDCVRVLVPGLTIEEGISTNPELCQDICLKEGVHCGIQIRQESADWSGSCPQTRGLDTYVTQTCWATDEEGVAVENVCATPSEEPNAVVELEATDKSIKIHISEWQTLVDTMGPIFDFCYPSDWDQEDIQESIRAGVQYGGAAEWELSNPTTYRVGTHECAAEVYVPSVQVVDNCSGVHAVKAMVEVQGGTRAVALELTNTETKTLASGEVCTVYTYSHTADPITIPFSGCDGELTEVVYEAADNCWNQSTWSKFIRVTDDVPPTVVVNRNLNVTLSDKIAWAKSEYWDEGSWDNCAIDLQLGRRSDWWTETAMVDLCAELGPNAPYDNWVDLLDDLGVD</sequence>
<dbReference type="EMBL" id="JAHVHU010000034">
    <property type="protein sequence ID" value="MBY5960290.1"/>
    <property type="molecule type" value="Genomic_DNA"/>
</dbReference>
<dbReference type="InterPro" id="IPR006626">
    <property type="entry name" value="PbH1"/>
</dbReference>
<feature type="non-terminal residue" evidence="2">
    <location>
        <position position="1107"/>
    </location>
</feature>
<evidence type="ECO:0000256" key="1">
    <source>
        <dbReference type="SAM" id="SignalP"/>
    </source>
</evidence>
<keyword evidence="1" id="KW-0732">Signal</keyword>
<proteinExistence type="predicted"/>
<dbReference type="InterPro" id="IPR012334">
    <property type="entry name" value="Pectin_lyas_fold"/>
</dbReference>
<evidence type="ECO:0000313" key="3">
    <source>
        <dbReference type="Proteomes" id="UP000753961"/>
    </source>
</evidence>
<gene>
    <name evidence="2" type="ORF">KUV50_19230</name>
</gene>
<dbReference type="AlphaFoldDB" id="A0A953HXG8"/>
<keyword evidence="3" id="KW-1185">Reference proteome</keyword>
<comment type="caution">
    <text evidence="2">The sequence shown here is derived from an EMBL/GenBank/DDBJ whole genome shotgun (WGS) entry which is preliminary data.</text>
</comment>